<accession>A0A1V2K813</accession>
<dbReference type="OrthoDB" id="7003488at2"/>
<evidence type="ECO:0000313" key="3">
    <source>
        <dbReference type="EMBL" id="ONH53852.1"/>
    </source>
</evidence>
<comment type="caution">
    <text evidence="3">The sequence shown here is derived from an EMBL/GenBank/DDBJ whole genome shotgun (WGS) entry which is preliminary data.</text>
</comment>
<feature type="region of interest" description="Disordered" evidence="2">
    <location>
        <begin position="777"/>
        <end position="801"/>
    </location>
</feature>
<evidence type="ECO:0000256" key="1">
    <source>
        <dbReference type="SAM" id="Coils"/>
    </source>
</evidence>
<dbReference type="RefSeq" id="WP_076952094.1">
    <property type="nucleotide sequence ID" value="NZ_MNPW01000006.1"/>
</dbReference>
<organism evidence="3 4">
    <name type="scientific">Pseudomonas cedrina subsp. cedrina</name>
    <dbReference type="NCBI Taxonomy" id="76762"/>
    <lineage>
        <taxon>Bacteria</taxon>
        <taxon>Pseudomonadati</taxon>
        <taxon>Pseudomonadota</taxon>
        <taxon>Gammaproteobacteria</taxon>
        <taxon>Pseudomonadales</taxon>
        <taxon>Pseudomonadaceae</taxon>
        <taxon>Pseudomonas</taxon>
    </lineage>
</organism>
<gene>
    <name evidence="3" type="ORF">BLL36_14210</name>
</gene>
<dbReference type="EMBL" id="MNPW01000006">
    <property type="protein sequence ID" value="ONH53852.1"/>
    <property type="molecule type" value="Genomic_DNA"/>
</dbReference>
<proteinExistence type="predicted"/>
<evidence type="ECO:0000313" key="4">
    <source>
        <dbReference type="Proteomes" id="UP000189295"/>
    </source>
</evidence>
<evidence type="ECO:0000256" key="2">
    <source>
        <dbReference type="SAM" id="MobiDB-lite"/>
    </source>
</evidence>
<protein>
    <submittedName>
        <fullName evidence="3">Uncharacterized protein</fullName>
    </submittedName>
</protein>
<feature type="coiled-coil region" evidence="1">
    <location>
        <begin position="934"/>
        <end position="1002"/>
    </location>
</feature>
<keyword evidence="1" id="KW-0175">Coiled coil</keyword>
<reference evidence="3 4" key="1">
    <citation type="submission" date="2016-10" db="EMBL/GenBank/DDBJ databases">
        <title>Pseudomonas lactis sp. nov. and Pseudomonas paralactis sp. nov., isolated from bovine raw milk.</title>
        <authorList>
            <person name="Von Neubeck M."/>
            <person name="Huptas C."/>
            <person name="Glueck C."/>
            <person name="Krewinkel M."/>
            <person name="Stoeckel M."/>
            <person name="Stressler T."/>
            <person name="Fischer L."/>
            <person name="Hinrichs J."/>
            <person name="Scherer S."/>
            <person name="Wenning M."/>
        </authorList>
    </citation>
    <scope>NUCLEOTIDE SEQUENCE [LARGE SCALE GENOMIC DNA]</scope>
    <source>
        <strain evidence="3 4">DSM 17516</strain>
    </source>
</reference>
<dbReference type="Proteomes" id="UP000189295">
    <property type="component" value="Unassembled WGS sequence"/>
</dbReference>
<sequence>MPSSTSQHSPQVSLTSALITQMASGPAFREVAAGLLREELLERYPHLDIDPNIAMLGTPVWEIVEDQVVSRPAHFQALTDILAVQAVLAVPALYIEGEHFLTQLPITDPPVHLPVSILDIAGMLNTLAPVMLRGYQQSQLDFWNQLGGDSGPRWQVFSSVLRDYWNVQHVEGWTQEDCRMARQLYQAPDPLDRRVNDPYGTRAYLVDIDQVDAGGRAEHLNDRLVSVLIGKQDGRKVILVHSLLLGYRKYASLEQLGNDVSLLVYTATPHQTIQWRLLEPEGDFFDQLACTMISIQIAAIGSMDFSDLRESGNPIALAMPPTPKALDNGRELQWYQDALPDWLSDGAPADLNAYARHLKDLAALHNQNQSSGFQDGIKPIQPFALERLRAEMLKEHPEAEPGTLDGLEIEIQSPVVWGAFAVTGQIETTVFSLPDLALQNLIALPLGIESLRKKTTQALPDWLTVDYLKSLITRVDIGTTYPALIKRTLLDDPQELARRQQLYTQHLRIQLPLLALQHKIRHEAGIDERGYRFVKAALEVEPADRQVDGHAIVIRRLAFVPTRRLDGAPDVVDNMFVIGPQTMNAGPCLLYRPLLDQPLTQYPSPANLLYAIQQSSSLRDSVLAWLPDNTRDDYERYVFPGPLPSPWVAVDFLVDPLKLITLSGPLALGTAALEDDILASLYKANADALVKLADRQSVSNAEARWATFKRAGWLIFNAALPFLGRTAGVAAWIWQIMDDLQQLAKAEQHPDQQSSQSALADLLLNLGMAIALHSAARSAPRRQGGAEPARKPVPRPPAAARPVLRKVADITSATLPSDHGQPLHSIGATSSTPVRLSMVLDRFKIEKPAELGEAIATEGAHQYLYRSGEHYYAPVGERWFQVQVDENEAVIIVDATRPERTGPLLIHNREGQWFIDTRLRLRGGGPKFLAKKARELAQKRAQELRKELSEFESEKKTAQQQLQHAQQAAAAGPSTSAQAAYSQTLREQCADYEGALQKLKSLSVQAPTPDYPQKSLAYLKAQTELTQAGIRQTLVEFTPLLRAGLEQIERQAQTPRQRNIENTRQLNTLNKEMIKHLTYMQTRVDELRKLGNDGARLISSTQGALPVYSSEDLKALQVAMARNLCLPESTLVTQPWAWTAIDQIVTTGEIAIQCLRETLLDQNESRLDDRIDTLNSLVEQFQLLDERLQDFPAQFSEQAIDTQLQELRDHLKAFRYRAAAQLGLLSAERAIVRARPTPPPTPPSPARKFIKTRYHGQLIGEPRLEDLATQTWLVEIRSPLTHQVVATFHEKPKGVWVERVRTPTPSTTPVDLQACIADGQALLDQLPAFVERASTRADLPERTPLGIELLYHQHASRLEQAVAAIESALTHRNVSDTPAASEVRTALSQAVTELYQRANQYVSTALKQHPPTVAGVEWLKNHDAITIKKTINRRRLKSPTPDYLDEYTLSDRQTQEVLWYAHFHYSTDWTPAKAYLSARLKTPVERSLGAAADTPKGLTTAQQVAFYRSEISLRQAQTLFFEKSKTRSGS</sequence>
<name>A0A1V2K813_PSECE</name>